<sequence length="91" mass="10820">MEKERELLAIRSEYQTKLEKEREEATAKLRELYSRIVALEGHERLTAYLIDTEYIPPELEVIIGFSEDFVAWDLYGISRDGQQFLRFTYAK</sequence>
<evidence type="ECO:0000313" key="2">
    <source>
        <dbReference type="Proteomes" id="UP000307943"/>
    </source>
</evidence>
<dbReference type="OrthoDB" id="4117273at2"/>
<proteinExistence type="predicted"/>
<dbReference type="EMBL" id="VDCQ01000013">
    <property type="protein sequence ID" value="TNJ66064.1"/>
    <property type="molecule type" value="Genomic_DNA"/>
</dbReference>
<keyword evidence="2" id="KW-1185">Reference proteome</keyword>
<gene>
    <name evidence="1" type="ORF">FE784_11615</name>
</gene>
<evidence type="ECO:0000313" key="1">
    <source>
        <dbReference type="EMBL" id="TNJ66064.1"/>
    </source>
</evidence>
<accession>A0A5C4TAF5</accession>
<organism evidence="1 2">
    <name type="scientific">Paenibacillus hemerocallicola</name>
    <dbReference type="NCBI Taxonomy" id="1172614"/>
    <lineage>
        <taxon>Bacteria</taxon>
        <taxon>Bacillati</taxon>
        <taxon>Bacillota</taxon>
        <taxon>Bacilli</taxon>
        <taxon>Bacillales</taxon>
        <taxon>Paenibacillaceae</taxon>
        <taxon>Paenibacillus</taxon>
    </lineage>
</organism>
<protein>
    <submittedName>
        <fullName evidence="1">Uncharacterized protein</fullName>
    </submittedName>
</protein>
<comment type="caution">
    <text evidence="1">The sequence shown here is derived from an EMBL/GenBank/DDBJ whole genome shotgun (WGS) entry which is preliminary data.</text>
</comment>
<name>A0A5C4TAF5_9BACL</name>
<dbReference type="RefSeq" id="WP_139602374.1">
    <property type="nucleotide sequence ID" value="NZ_VDCQ01000013.1"/>
</dbReference>
<dbReference type="Proteomes" id="UP000307943">
    <property type="component" value="Unassembled WGS sequence"/>
</dbReference>
<reference evidence="1 2" key="1">
    <citation type="submission" date="2019-05" db="EMBL/GenBank/DDBJ databases">
        <title>We sequenced the genome of Paenibacillus hemerocallicola KCTC 33185 for further insight into its adaptation and study the phylogeny of Paenibacillus.</title>
        <authorList>
            <person name="Narsing Rao M.P."/>
        </authorList>
    </citation>
    <scope>NUCLEOTIDE SEQUENCE [LARGE SCALE GENOMIC DNA]</scope>
    <source>
        <strain evidence="1 2">KCTC 33185</strain>
    </source>
</reference>
<dbReference type="AlphaFoldDB" id="A0A5C4TAF5"/>